<dbReference type="InterPro" id="IPR011051">
    <property type="entry name" value="RmlC_Cupin_sf"/>
</dbReference>
<protein>
    <submittedName>
        <fullName evidence="2">FdtA/QdtA family cupin domain-containing protein</fullName>
    </submittedName>
</protein>
<evidence type="ECO:0000259" key="1">
    <source>
        <dbReference type="Pfam" id="PF05523"/>
    </source>
</evidence>
<dbReference type="SUPFAM" id="SSF51182">
    <property type="entry name" value="RmlC-like cupins"/>
    <property type="match status" value="1"/>
</dbReference>
<proteinExistence type="predicted"/>
<reference evidence="2 3" key="1">
    <citation type="submission" date="2024-06" db="EMBL/GenBank/DDBJ databases">
        <title>Pontibacter populi HYL7-15.</title>
        <authorList>
            <person name="Kim M.K."/>
        </authorList>
    </citation>
    <scope>NUCLEOTIDE SEQUENCE [LARGE SCALE GENOMIC DNA]</scope>
    <source>
        <strain evidence="2 3">HYL7-15</strain>
    </source>
</reference>
<organism evidence="2 3">
    <name type="scientific">Pontibacter populi</name>
    <dbReference type="NCBI Taxonomy" id="890055"/>
    <lineage>
        <taxon>Bacteria</taxon>
        <taxon>Pseudomonadati</taxon>
        <taxon>Bacteroidota</taxon>
        <taxon>Cytophagia</taxon>
        <taxon>Cytophagales</taxon>
        <taxon>Hymenobacteraceae</taxon>
        <taxon>Pontibacter</taxon>
    </lineage>
</organism>
<keyword evidence="3" id="KW-1185">Reference proteome</keyword>
<evidence type="ECO:0000313" key="2">
    <source>
        <dbReference type="EMBL" id="MER2996299.1"/>
    </source>
</evidence>
<feature type="domain" description="Sugar 3,4-ketoisomerase QdtA cupin" evidence="1">
    <location>
        <begin position="16"/>
        <end position="140"/>
    </location>
</feature>
<dbReference type="Pfam" id="PF05523">
    <property type="entry name" value="FdtA"/>
    <property type="match status" value="1"/>
</dbReference>
<sequence length="144" mass="15992">MQLYLTRNTLSDSPYLISFEQVGSAAEGLLTSTQFADKLPFAIKRAFWIQGTPSEITRGLHANKTTQEVLIALTGTIKVKAETHEGVSEFTLLSSATGLYIPALCWTELTFTEGTIALCLASTDFDEQDYLRDYEVYKKLIGKL</sequence>
<dbReference type="Proteomes" id="UP001476807">
    <property type="component" value="Unassembled WGS sequence"/>
</dbReference>
<name>A0ABV1RPI9_9BACT</name>
<dbReference type="RefSeq" id="WP_350410543.1">
    <property type="nucleotide sequence ID" value="NZ_JBEOKT010000002.1"/>
</dbReference>
<dbReference type="CDD" id="cd20292">
    <property type="entry name" value="cupin_QdtA-like"/>
    <property type="match status" value="1"/>
</dbReference>
<comment type="caution">
    <text evidence="2">The sequence shown here is derived from an EMBL/GenBank/DDBJ whole genome shotgun (WGS) entry which is preliminary data.</text>
</comment>
<dbReference type="EMBL" id="JBEOKT010000002">
    <property type="protein sequence ID" value="MER2996299.1"/>
    <property type="molecule type" value="Genomic_DNA"/>
</dbReference>
<evidence type="ECO:0000313" key="3">
    <source>
        <dbReference type="Proteomes" id="UP001476807"/>
    </source>
</evidence>
<gene>
    <name evidence="2" type="ORF">ABS362_02000</name>
</gene>
<dbReference type="Gene3D" id="2.60.120.10">
    <property type="entry name" value="Jelly Rolls"/>
    <property type="match status" value="1"/>
</dbReference>
<dbReference type="InterPro" id="IPR014710">
    <property type="entry name" value="RmlC-like_jellyroll"/>
</dbReference>
<accession>A0ABV1RPI9</accession>
<dbReference type="InterPro" id="IPR008894">
    <property type="entry name" value="QdtA_cupin_dom"/>
</dbReference>